<proteinExistence type="predicted"/>
<feature type="region of interest" description="Disordered" evidence="1">
    <location>
        <begin position="201"/>
        <end position="224"/>
    </location>
</feature>
<evidence type="ECO:0000313" key="3">
    <source>
        <dbReference type="Proteomes" id="UP001341840"/>
    </source>
</evidence>
<gene>
    <name evidence="2" type="ORF">PIB30_072649</name>
</gene>
<accession>A0ABU6XMK6</accession>
<reference evidence="2 3" key="1">
    <citation type="journal article" date="2023" name="Plants (Basel)">
        <title>Bridging the Gap: Combining Genomics and Transcriptomics Approaches to Understand Stylosanthes scabra, an Orphan Legume from the Brazilian Caatinga.</title>
        <authorList>
            <person name="Ferreira-Neto J.R.C."/>
            <person name="da Silva M.D."/>
            <person name="Binneck E."/>
            <person name="de Melo N.F."/>
            <person name="da Silva R.H."/>
            <person name="de Melo A.L.T.M."/>
            <person name="Pandolfi V."/>
            <person name="Bustamante F.O."/>
            <person name="Brasileiro-Vidal A.C."/>
            <person name="Benko-Iseppon A.M."/>
        </authorList>
    </citation>
    <scope>NUCLEOTIDE SEQUENCE [LARGE SCALE GENOMIC DNA]</scope>
    <source>
        <tissue evidence="2">Leaves</tissue>
    </source>
</reference>
<dbReference type="EMBL" id="JASCZI010212313">
    <property type="protein sequence ID" value="MED6199096.1"/>
    <property type="molecule type" value="Genomic_DNA"/>
</dbReference>
<feature type="compositionally biased region" description="Basic residues" evidence="1">
    <location>
        <begin position="201"/>
        <end position="214"/>
    </location>
</feature>
<sequence>MGHDEKINFFSGADIELARFILQSEGSGSGSGPHAYADRPSGFQVAGHIAEMYEVFTCGDQMMDQIAQGYLAARGSEAPVMGSVDVPLPCTQSMLVYRPEPPIQFTRTQGSSTRVFSIIISHHSHSSIIISHHPINNICSHHLSPSSSISHRLSSIISRQFSLSNTIIHLHTHHTIIRITLIHYHSALEPSTHEVVRPRAQRPHRHRQPPHVGHHPICTIDQPE</sequence>
<feature type="non-terminal residue" evidence="2">
    <location>
        <position position="224"/>
    </location>
</feature>
<keyword evidence="3" id="KW-1185">Reference proteome</keyword>
<evidence type="ECO:0000256" key="1">
    <source>
        <dbReference type="SAM" id="MobiDB-lite"/>
    </source>
</evidence>
<protein>
    <submittedName>
        <fullName evidence="2">Uncharacterized protein</fullName>
    </submittedName>
</protein>
<evidence type="ECO:0000313" key="2">
    <source>
        <dbReference type="EMBL" id="MED6199096.1"/>
    </source>
</evidence>
<dbReference type="Proteomes" id="UP001341840">
    <property type="component" value="Unassembled WGS sequence"/>
</dbReference>
<organism evidence="2 3">
    <name type="scientific">Stylosanthes scabra</name>
    <dbReference type="NCBI Taxonomy" id="79078"/>
    <lineage>
        <taxon>Eukaryota</taxon>
        <taxon>Viridiplantae</taxon>
        <taxon>Streptophyta</taxon>
        <taxon>Embryophyta</taxon>
        <taxon>Tracheophyta</taxon>
        <taxon>Spermatophyta</taxon>
        <taxon>Magnoliopsida</taxon>
        <taxon>eudicotyledons</taxon>
        <taxon>Gunneridae</taxon>
        <taxon>Pentapetalae</taxon>
        <taxon>rosids</taxon>
        <taxon>fabids</taxon>
        <taxon>Fabales</taxon>
        <taxon>Fabaceae</taxon>
        <taxon>Papilionoideae</taxon>
        <taxon>50 kb inversion clade</taxon>
        <taxon>dalbergioids sensu lato</taxon>
        <taxon>Dalbergieae</taxon>
        <taxon>Pterocarpus clade</taxon>
        <taxon>Stylosanthes</taxon>
    </lineage>
</organism>
<name>A0ABU6XMK6_9FABA</name>
<comment type="caution">
    <text evidence="2">The sequence shown here is derived from an EMBL/GenBank/DDBJ whole genome shotgun (WGS) entry which is preliminary data.</text>
</comment>